<keyword evidence="2" id="KW-0472">Membrane</keyword>
<proteinExistence type="predicted"/>
<gene>
    <name evidence="3" type="ORF">CQR46_1587</name>
</gene>
<feature type="transmembrane region" description="Helical" evidence="2">
    <location>
        <begin position="70"/>
        <end position="90"/>
    </location>
</feature>
<evidence type="ECO:0000313" key="3">
    <source>
        <dbReference type="EMBL" id="PKU88486.1"/>
    </source>
</evidence>
<organism evidence="3 4">
    <name type="scientific">Bifidobacterium pseudolongum subsp. globosum</name>
    <dbReference type="NCBI Taxonomy" id="1690"/>
    <lineage>
        <taxon>Bacteria</taxon>
        <taxon>Bacillati</taxon>
        <taxon>Actinomycetota</taxon>
        <taxon>Actinomycetes</taxon>
        <taxon>Bifidobacteriales</taxon>
        <taxon>Bifidobacteriaceae</taxon>
        <taxon>Bifidobacterium</taxon>
    </lineage>
</organism>
<name>A0A2N3QEG6_9BIFI</name>
<dbReference type="EMBL" id="PCGZ01000011">
    <property type="protein sequence ID" value="PKU88486.1"/>
    <property type="molecule type" value="Genomic_DNA"/>
</dbReference>
<dbReference type="RefSeq" id="WP_257467652.1">
    <property type="nucleotide sequence ID" value="NZ_PCGZ01000011.1"/>
</dbReference>
<dbReference type="Gene3D" id="1.20.120.20">
    <property type="entry name" value="Apolipoprotein"/>
    <property type="match status" value="1"/>
</dbReference>
<evidence type="ECO:0000256" key="2">
    <source>
        <dbReference type="SAM" id="Phobius"/>
    </source>
</evidence>
<dbReference type="Proteomes" id="UP000233730">
    <property type="component" value="Unassembled WGS sequence"/>
</dbReference>
<evidence type="ECO:0000313" key="4">
    <source>
        <dbReference type="Proteomes" id="UP000233730"/>
    </source>
</evidence>
<feature type="region of interest" description="Disordered" evidence="1">
    <location>
        <begin position="190"/>
        <end position="224"/>
    </location>
</feature>
<keyword evidence="2" id="KW-0812">Transmembrane</keyword>
<dbReference type="AlphaFoldDB" id="A0A2N3QEG6"/>
<evidence type="ECO:0000256" key="1">
    <source>
        <dbReference type="SAM" id="MobiDB-lite"/>
    </source>
</evidence>
<accession>A0A2N3QEG6</accession>
<keyword evidence="2" id="KW-1133">Transmembrane helix</keyword>
<protein>
    <submittedName>
        <fullName evidence="3">M-like protein Szp3</fullName>
    </submittedName>
</protein>
<comment type="caution">
    <text evidence="3">The sequence shown here is derived from an EMBL/GenBank/DDBJ whole genome shotgun (WGS) entry which is preliminary data.</text>
</comment>
<reference evidence="3 4" key="1">
    <citation type="submission" date="2017-10" db="EMBL/GenBank/DDBJ databases">
        <title>Bifidobacterium genomics.</title>
        <authorList>
            <person name="Lugli G.A."/>
            <person name="Milani C."/>
            <person name="Mancabelli L."/>
        </authorList>
    </citation>
    <scope>NUCLEOTIDE SEQUENCE [LARGE SCALE GENOMIC DNA]</scope>
    <source>
        <strain evidence="3 4">1524B</strain>
    </source>
</reference>
<sequence>MSGRSTDEDGQTQPTQRIDVAMAQFEEDPPTQALPVNAIRASAAQAAPPSYTAGGVPGVPQPPKRKKWPIVVAVIAAIALIAAVVGGVVYSHKHSEALARCRTAVSEFSDARKALLATSDDSPAIQRFIRNVLGVDDILDAVAKASTAAEGTVSEQGCATNATIIQLNLVANTLNSATDSLRDSTKQIKQKAQDEVDDMLSGESLKQGASDALDEAGETAGDAMDSAKSGLRSALDRAGGVLDDLRAHYDGSAVGSYLTGVLQKAVDAGQRLIDDSGIKDSKVYKAAEVTIDEAIDAVNTWIDTQAAKAD</sequence>
<feature type="region of interest" description="Disordered" evidence="1">
    <location>
        <begin position="1"/>
        <end position="24"/>
    </location>
</feature>